<organism evidence="6 7">
    <name type="scientific">Pseudo-nitzschia multistriata</name>
    <dbReference type="NCBI Taxonomy" id="183589"/>
    <lineage>
        <taxon>Eukaryota</taxon>
        <taxon>Sar</taxon>
        <taxon>Stramenopiles</taxon>
        <taxon>Ochrophyta</taxon>
        <taxon>Bacillariophyta</taxon>
        <taxon>Bacillariophyceae</taxon>
        <taxon>Bacillariophycidae</taxon>
        <taxon>Bacillariales</taxon>
        <taxon>Bacillariaceae</taxon>
        <taxon>Pseudo-nitzschia</taxon>
    </lineage>
</organism>
<keyword evidence="3" id="KW-0442">Lipid degradation</keyword>
<dbReference type="Pfam" id="PF03403">
    <property type="entry name" value="PAF-AH_p_II"/>
    <property type="match status" value="1"/>
</dbReference>
<dbReference type="InterPro" id="IPR029058">
    <property type="entry name" value="AB_hydrolase_fold"/>
</dbReference>
<evidence type="ECO:0000256" key="2">
    <source>
        <dbReference type="ARBA" id="ARBA00022801"/>
    </source>
</evidence>
<proteinExistence type="predicted"/>
<keyword evidence="4" id="KW-0443">Lipid metabolism</keyword>
<dbReference type="GO" id="GO:0003847">
    <property type="term" value="F:1-alkyl-2-acetylglycerophosphocholine esterase activity"/>
    <property type="evidence" value="ECO:0007669"/>
    <property type="project" value="UniProtKB-EC"/>
</dbReference>
<dbReference type="PANTHER" id="PTHR10272">
    <property type="entry name" value="PLATELET-ACTIVATING FACTOR ACETYLHYDROLASE"/>
    <property type="match status" value="1"/>
</dbReference>
<sequence length="472" mass="52623">MLFGMRLVKTISRKSLLAFGYPKLETYHPELSVYDVGAVKVRMSPELPACQIFYPVEKDSEKDHVDDVVPYYRPEAVEALVDYLNGFGDGIMQMLNEKSHPLQNTYAIAPLMVDSNNGDSMKFPLVLFSHGLSGNMEMYSQICAQLASTGCVVAALEHEDGSASYSTKLLKDGTVEAIPYKQPLPNAEVPYSRKKVLDFRTPMLEQRVNELRRIYNYFRDEKTSVDETITTNCYDSNSRLVRKILAIADPTKLHLVGHSFGGATQLLAAQKWIMEGHDEKVQTEATTEAHPMSMRLSDSENPATTSTMTIDTSTSSSSPPIPQSVMVFDAWNFSLSDEVLNRGISIPSSPTGSTTAAPTIVSVLSEQWERTNPEKEQTLQFLRNCPPSTTYSYLARDSVHQSISDTECYLPSIVARKLENLGPSEERHQTVRAVVEEFVRRTKSSGNDCSSKKRGSDDNTLIELPLRNIHIG</sequence>
<dbReference type="GO" id="GO:0016042">
    <property type="term" value="P:lipid catabolic process"/>
    <property type="evidence" value="ECO:0007669"/>
    <property type="project" value="UniProtKB-KW"/>
</dbReference>
<feature type="region of interest" description="Disordered" evidence="5">
    <location>
        <begin position="285"/>
        <end position="321"/>
    </location>
</feature>
<evidence type="ECO:0000256" key="3">
    <source>
        <dbReference type="ARBA" id="ARBA00022963"/>
    </source>
</evidence>
<dbReference type="OrthoDB" id="2363873at2759"/>
<dbReference type="Proteomes" id="UP000291116">
    <property type="component" value="Unassembled WGS sequence"/>
</dbReference>
<dbReference type="EMBL" id="CAACVS010000181">
    <property type="protein sequence ID" value="VEU38665.1"/>
    <property type="molecule type" value="Genomic_DNA"/>
</dbReference>
<evidence type="ECO:0000256" key="1">
    <source>
        <dbReference type="ARBA" id="ARBA00013201"/>
    </source>
</evidence>
<keyword evidence="7" id="KW-1185">Reference proteome</keyword>
<reference evidence="6 7" key="1">
    <citation type="submission" date="2019-01" db="EMBL/GenBank/DDBJ databases">
        <authorList>
            <person name="Ferrante I. M."/>
        </authorList>
    </citation>
    <scope>NUCLEOTIDE SEQUENCE [LARGE SCALE GENOMIC DNA]</scope>
    <source>
        <strain evidence="6 7">B856</strain>
    </source>
</reference>
<gene>
    <name evidence="6" type="ORF">PSNMU_V1.4_AUG-EV-PASAV3_0055050</name>
</gene>
<dbReference type="PANTHER" id="PTHR10272:SF0">
    <property type="entry name" value="PLATELET-ACTIVATING FACTOR ACETYLHYDROLASE"/>
    <property type="match status" value="1"/>
</dbReference>
<evidence type="ECO:0000313" key="6">
    <source>
        <dbReference type="EMBL" id="VEU38665.1"/>
    </source>
</evidence>
<evidence type="ECO:0000256" key="4">
    <source>
        <dbReference type="ARBA" id="ARBA00023098"/>
    </source>
</evidence>
<feature type="compositionally biased region" description="Low complexity" evidence="5">
    <location>
        <begin position="304"/>
        <end position="318"/>
    </location>
</feature>
<evidence type="ECO:0000256" key="5">
    <source>
        <dbReference type="SAM" id="MobiDB-lite"/>
    </source>
</evidence>
<protein>
    <recommendedName>
        <fullName evidence="1">1-alkyl-2-acetylglycerophosphocholine esterase</fullName>
        <ecNumber evidence="1">3.1.1.47</ecNumber>
    </recommendedName>
</protein>
<evidence type="ECO:0000313" key="7">
    <source>
        <dbReference type="Proteomes" id="UP000291116"/>
    </source>
</evidence>
<dbReference type="EC" id="3.1.1.47" evidence="1"/>
<keyword evidence="2" id="KW-0378">Hydrolase</keyword>
<dbReference type="SUPFAM" id="SSF53474">
    <property type="entry name" value="alpha/beta-Hydrolases"/>
    <property type="match status" value="1"/>
</dbReference>
<name>A0A448Z9D1_9STRA</name>
<accession>A0A448Z9D1</accession>
<dbReference type="Gene3D" id="3.40.50.1820">
    <property type="entry name" value="alpha/beta hydrolase"/>
    <property type="match status" value="1"/>
</dbReference>
<dbReference type="AlphaFoldDB" id="A0A448Z9D1"/>